<reference evidence="1 2" key="1">
    <citation type="submission" date="2019-06" db="EMBL/GenBank/DDBJ databases">
        <title>Whole genome shotgun sequence of Streptomyces gardneri NBRC 12865.</title>
        <authorList>
            <person name="Hosoyama A."/>
            <person name="Uohara A."/>
            <person name="Ohji S."/>
            <person name="Ichikawa N."/>
        </authorList>
    </citation>
    <scope>NUCLEOTIDE SEQUENCE [LARGE SCALE GENOMIC DNA]</scope>
    <source>
        <strain evidence="1 2">NBRC 12865</strain>
    </source>
</reference>
<organism evidence="1 2">
    <name type="scientific">Streptomyces gardneri</name>
    <dbReference type="NCBI Taxonomy" id="66892"/>
    <lineage>
        <taxon>Bacteria</taxon>
        <taxon>Bacillati</taxon>
        <taxon>Actinomycetota</taxon>
        <taxon>Actinomycetes</taxon>
        <taxon>Kitasatosporales</taxon>
        <taxon>Streptomycetaceae</taxon>
        <taxon>Streptomyces</taxon>
    </lineage>
</organism>
<dbReference type="RefSeq" id="WP_141298079.1">
    <property type="nucleotide sequence ID" value="NZ_BJMN01000028.1"/>
</dbReference>
<evidence type="ECO:0000313" key="2">
    <source>
        <dbReference type="Proteomes" id="UP000315226"/>
    </source>
</evidence>
<dbReference type="PANTHER" id="PTHR46082">
    <property type="entry name" value="ATP/GTP-BINDING PROTEIN-RELATED"/>
    <property type="match status" value="1"/>
</dbReference>
<dbReference type="SUPFAM" id="SSF52540">
    <property type="entry name" value="P-loop containing nucleoside triphosphate hydrolases"/>
    <property type="match status" value="1"/>
</dbReference>
<dbReference type="Pfam" id="PF13424">
    <property type="entry name" value="TPR_12"/>
    <property type="match status" value="2"/>
</dbReference>
<dbReference type="AlphaFoldDB" id="A0A4Y3RSA4"/>
<dbReference type="InterPro" id="IPR053137">
    <property type="entry name" value="NLR-like"/>
</dbReference>
<sequence length="639" mass="67495">MSGDVSASGDRSVAAGGDIGWVHTGDRVTVLPAEALGPLVCPPGLVSVPRKAAHFVGRGEEGDLLDREAETVVICGLGGVGKSSLAARWALRQAAHRNPVWWITAESRADVDAGLAALAVAMQPALIDVLPQEALRERALQWLSAHDGWLLVLDNVTDPGDVADLLARAGRGRVVVTSRTTDAWYGIGRVLTLPVLPAAEAVELFTRVATHTGPRDTTGAERLCETLGQLPLAVEIAAAYCGRTATPPLAYLAELGRSGGPGDAEEAVARTLRVTLNRLSATVPYASGILRMVGWFAPDRIPAMLLPPFPGTREALGELAAHSMITLHEDGSVSVHRLVQAIARRPPPGGEREWPGVTERARRLAQTAFGHAAPLDSVEPAHWETWRVLVPHVEAYLRHTDPAEDNDALLPVLGAAGAYLSLNMRYEEAADVYERTLAGCERLFGADDPATLGLRGALAETLASAGRADEAIEAAAELVRSMTDVLGPDDTNTLKARCCLATAHVKAGLIHRAVSLQESVLVDMARVLGAKDRETLLACSELAGIYRAADRIHDALALGAHAAAVMSVVFGEEDLDTLITRINLTGLYAGAGATDRARADYAELLAVCVRLLGDDHPYTVHVRDALDAQGPDGAAQGSQ</sequence>
<dbReference type="InterPro" id="IPR011990">
    <property type="entry name" value="TPR-like_helical_dom_sf"/>
</dbReference>
<comment type="caution">
    <text evidence="1">The sequence shown here is derived from an EMBL/GenBank/DDBJ whole genome shotgun (WGS) entry which is preliminary data.</text>
</comment>
<dbReference type="PANTHER" id="PTHR46082:SF6">
    <property type="entry name" value="AAA+ ATPASE DOMAIN-CONTAINING PROTEIN-RELATED"/>
    <property type="match status" value="1"/>
</dbReference>
<protein>
    <recommendedName>
        <fullName evidence="3">NB-ARC domain-containing protein</fullName>
    </recommendedName>
</protein>
<dbReference type="EMBL" id="BJMN01000028">
    <property type="protein sequence ID" value="GEB58770.1"/>
    <property type="molecule type" value="Genomic_DNA"/>
</dbReference>
<proteinExistence type="predicted"/>
<accession>A0A4Y3RSA4</accession>
<dbReference type="Gene3D" id="3.40.50.300">
    <property type="entry name" value="P-loop containing nucleotide triphosphate hydrolases"/>
    <property type="match status" value="1"/>
</dbReference>
<dbReference type="InterPro" id="IPR027417">
    <property type="entry name" value="P-loop_NTPase"/>
</dbReference>
<evidence type="ECO:0008006" key="3">
    <source>
        <dbReference type="Google" id="ProtNLM"/>
    </source>
</evidence>
<dbReference type="SUPFAM" id="SSF48452">
    <property type="entry name" value="TPR-like"/>
    <property type="match status" value="1"/>
</dbReference>
<dbReference type="OrthoDB" id="580767at2"/>
<keyword evidence="2" id="KW-1185">Reference proteome</keyword>
<gene>
    <name evidence="1" type="ORF">SGA01_43750</name>
</gene>
<dbReference type="Proteomes" id="UP000315226">
    <property type="component" value="Unassembled WGS sequence"/>
</dbReference>
<name>A0A4Y3RSA4_9ACTN</name>
<evidence type="ECO:0000313" key="1">
    <source>
        <dbReference type="EMBL" id="GEB58770.1"/>
    </source>
</evidence>
<dbReference type="Gene3D" id="1.25.40.10">
    <property type="entry name" value="Tetratricopeptide repeat domain"/>
    <property type="match status" value="1"/>
</dbReference>